<dbReference type="InterPro" id="IPR013106">
    <property type="entry name" value="Ig_V-set"/>
</dbReference>
<organism evidence="6 7">
    <name type="scientific">Ameiurus melas</name>
    <name type="common">Black bullhead</name>
    <name type="synonym">Silurus melas</name>
    <dbReference type="NCBI Taxonomy" id="219545"/>
    <lineage>
        <taxon>Eukaryota</taxon>
        <taxon>Metazoa</taxon>
        <taxon>Chordata</taxon>
        <taxon>Craniata</taxon>
        <taxon>Vertebrata</taxon>
        <taxon>Euteleostomi</taxon>
        <taxon>Actinopterygii</taxon>
        <taxon>Neopterygii</taxon>
        <taxon>Teleostei</taxon>
        <taxon>Ostariophysi</taxon>
        <taxon>Siluriformes</taxon>
        <taxon>Ictaluridae</taxon>
        <taxon>Ameiurus</taxon>
    </lineage>
</organism>
<feature type="domain" description="Ig-like" evidence="5">
    <location>
        <begin position="170"/>
        <end position="255"/>
    </location>
</feature>
<evidence type="ECO:0000259" key="5">
    <source>
        <dbReference type="PROSITE" id="PS50835"/>
    </source>
</evidence>
<evidence type="ECO:0000313" key="6">
    <source>
        <dbReference type="EMBL" id="KAF4076402.1"/>
    </source>
</evidence>
<dbReference type="GO" id="GO:0005886">
    <property type="term" value="C:plasma membrane"/>
    <property type="evidence" value="ECO:0007669"/>
    <property type="project" value="TreeGrafter"/>
</dbReference>
<sequence>MKTHWGLRPRSTVIRKRNYLSCYRHCNNFSEKQDARKLSHFIQHQNKSNMTRFFIFILFTSSFGSQALRKFSFKTGASVTIPCRYDRTYIQHKKYWCYGTIYSSCTIQAYANETQGKVTVTDNRTESLFTVTMNNLQTENTGWYYCVVEIDGIFNPDVKEELYITVKSDPDLSVMESRVSGEEGGSVTVQCNYSAAYQNTQKQWCGFKDKVCNTFRRTDTSQNSAVQVSDDGRRSFSVQMSGLKKSDAGWYWCSAGDLQVPVHIRVCDPPPVVTTAVTTTTHHVSTYTSGSKHNSATSLTSVTSVSSGDDTM</sequence>
<dbReference type="GO" id="GO:0004888">
    <property type="term" value="F:transmembrane signaling receptor activity"/>
    <property type="evidence" value="ECO:0007669"/>
    <property type="project" value="TreeGrafter"/>
</dbReference>
<accession>A0A7J6A0L9</accession>
<comment type="subcellular location">
    <subcellularLocation>
        <location evidence="1">Membrane</location>
    </subcellularLocation>
</comment>
<dbReference type="Gene3D" id="2.60.40.10">
    <property type="entry name" value="Immunoglobulins"/>
    <property type="match status" value="2"/>
</dbReference>
<dbReference type="PANTHER" id="PTHR11860:SF87">
    <property type="entry name" value="CMRF35-LIKE MOLECULE 8"/>
    <property type="match status" value="1"/>
</dbReference>
<dbReference type="InterPro" id="IPR036179">
    <property type="entry name" value="Ig-like_dom_sf"/>
</dbReference>
<dbReference type="InterPro" id="IPR003599">
    <property type="entry name" value="Ig_sub"/>
</dbReference>
<dbReference type="SMART" id="SM00409">
    <property type="entry name" value="IG"/>
    <property type="match status" value="2"/>
</dbReference>
<dbReference type="InterPro" id="IPR050671">
    <property type="entry name" value="CD300_family_receptors"/>
</dbReference>
<dbReference type="PANTHER" id="PTHR11860">
    <property type="entry name" value="POLYMERIC-IMMUNOGLOBULIN RECEPTOR"/>
    <property type="match status" value="1"/>
</dbReference>
<feature type="region of interest" description="Disordered" evidence="4">
    <location>
        <begin position="285"/>
        <end position="312"/>
    </location>
</feature>
<evidence type="ECO:0000313" key="7">
    <source>
        <dbReference type="Proteomes" id="UP000593565"/>
    </source>
</evidence>
<evidence type="ECO:0000256" key="2">
    <source>
        <dbReference type="ARBA" id="ARBA00022692"/>
    </source>
</evidence>
<reference evidence="6 7" key="1">
    <citation type="submission" date="2020-02" db="EMBL/GenBank/DDBJ databases">
        <title>A chromosome-scale genome assembly of the black bullhead catfish (Ameiurus melas).</title>
        <authorList>
            <person name="Wen M."/>
            <person name="Zham M."/>
            <person name="Cabau C."/>
            <person name="Klopp C."/>
            <person name="Donnadieu C."/>
            <person name="Roques C."/>
            <person name="Bouchez O."/>
            <person name="Lampietro C."/>
            <person name="Jouanno E."/>
            <person name="Herpin A."/>
            <person name="Louis A."/>
            <person name="Berthelot C."/>
            <person name="Parey E."/>
            <person name="Roest-Crollius H."/>
            <person name="Braasch I."/>
            <person name="Postlethwait J."/>
            <person name="Robinson-Rechavi M."/>
            <person name="Echchiki A."/>
            <person name="Begum T."/>
            <person name="Montfort J."/>
            <person name="Schartl M."/>
            <person name="Bobe J."/>
            <person name="Guiguen Y."/>
        </authorList>
    </citation>
    <scope>NUCLEOTIDE SEQUENCE [LARGE SCALE GENOMIC DNA]</scope>
    <source>
        <strain evidence="6">M_S1</strain>
        <tissue evidence="6">Blood</tissue>
    </source>
</reference>
<name>A0A7J6A0L9_AMEME</name>
<dbReference type="CDD" id="cd05716">
    <property type="entry name" value="IgV_pIgR_like"/>
    <property type="match status" value="1"/>
</dbReference>
<gene>
    <name evidence="6" type="ORF">AMELA_G00214750</name>
</gene>
<evidence type="ECO:0000256" key="4">
    <source>
        <dbReference type="SAM" id="MobiDB-lite"/>
    </source>
</evidence>
<dbReference type="AlphaFoldDB" id="A0A7J6A0L9"/>
<comment type="caution">
    <text evidence="6">The sequence shown here is derived from an EMBL/GenBank/DDBJ whole genome shotgun (WGS) entry which is preliminary data.</text>
</comment>
<dbReference type="EMBL" id="JAAGNN010000019">
    <property type="protein sequence ID" value="KAF4076402.1"/>
    <property type="molecule type" value="Genomic_DNA"/>
</dbReference>
<dbReference type="PROSITE" id="PS50835">
    <property type="entry name" value="IG_LIKE"/>
    <property type="match status" value="1"/>
</dbReference>
<dbReference type="InterPro" id="IPR013783">
    <property type="entry name" value="Ig-like_fold"/>
</dbReference>
<keyword evidence="3" id="KW-0472">Membrane</keyword>
<dbReference type="InterPro" id="IPR007110">
    <property type="entry name" value="Ig-like_dom"/>
</dbReference>
<dbReference type="SUPFAM" id="SSF48726">
    <property type="entry name" value="Immunoglobulin"/>
    <property type="match status" value="2"/>
</dbReference>
<evidence type="ECO:0000256" key="3">
    <source>
        <dbReference type="ARBA" id="ARBA00023136"/>
    </source>
</evidence>
<keyword evidence="7" id="KW-1185">Reference proteome</keyword>
<dbReference type="Pfam" id="PF07686">
    <property type="entry name" value="V-set"/>
    <property type="match status" value="2"/>
</dbReference>
<protein>
    <recommendedName>
        <fullName evidence="5">Ig-like domain-containing protein</fullName>
    </recommendedName>
</protein>
<evidence type="ECO:0000256" key="1">
    <source>
        <dbReference type="ARBA" id="ARBA00004370"/>
    </source>
</evidence>
<proteinExistence type="predicted"/>
<keyword evidence="2" id="KW-0812">Transmembrane</keyword>
<dbReference type="Proteomes" id="UP000593565">
    <property type="component" value="Unassembled WGS sequence"/>
</dbReference>